<name>A0ABU9GEA1_COBMA</name>
<protein>
    <recommendedName>
        <fullName evidence="5">Type II secretion system protein</fullName>
    </recommendedName>
</protein>
<evidence type="ECO:0000313" key="4">
    <source>
        <dbReference type="Proteomes" id="UP001378242"/>
    </source>
</evidence>
<feature type="transmembrane region" description="Helical" evidence="2">
    <location>
        <begin position="12"/>
        <end position="34"/>
    </location>
</feature>
<evidence type="ECO:0000256" key="1">
    <source>
        <dbReference type="SAM" id="MobiDB-lite"/>
    </source>
</evidence>
<keyword evidence="4" id="KW-1185">Reference proteome</keyword>
<sequence>MKKTTKKSQAGFVMTTELVLILSVMVIGMVVGLVTMRDSLTAEMEDVAEAIGQLDQSYAFDGLVNAEGTAFLEGSGFIDSTDTNAGDEVTFDFVAVDFTESGAANGSGPSTGGAADDAASASSFTP</sequence>
<evidence type="ECO:0000313" key="3">
    <source>
        <dbReference type="EMBL" id="MEL0616050.1"/>
    </source>
</evidence>
<accession>A0ABU9GEA1</accession>
<gene>
    <name evidence="3" type="ORF">V6243_04335</name>
</gene>
<proteinExistence type="predicted"/>
<feature type="region of interest" description="Disordered" evidence="1">
    <location>
        <begin position="103"/>
        <end position="126"/>
    </location>
</feature>
<keyword evidence="2" id="KW-0472">Membrane</keyword>
<dbReference type="Proteomes" id="UP001378242">
    <property type="component" value="Unassembled WGS sequence"/>
</dbReference>
<evidence type="ECO:0008006" key="5">
    <source>
        <dbReference type="Google" id="ProtNLM"/>
    </source>
</evidence>
<dbReference type="GeneID" id="43177663"/>
<organism evidence="3 4">
    <name type="scientific">Cobetia marina</name>
    <name type="common">Deleya marina</name>
    <dbReference type="NCBI Taxonomy" id="28258"/>
    <lineage>
        <taxon>Bacteria</taxon>
        <taxon>Pseudomonadati</taxon>
        <taxon>Pseudomonadota</taxon>
        <taxon>Gammaproteobacteria</taxon>
        <taxon>Oceanospirillales</taxon>
        <taxon>Halomonadaceae</taxon>
        <taxon>Cobetia</taxon>
    </lineage>
</organism>
<feature type="compositionally biased region" description="Low complexity" evidence="1">
    <location>
        <begin position="106"/>
        <end position="126"/>
    </location>
</feature>
<keyword evidence="2" id="KW-1133">Transmembrane helix</keyword>
<evidence type="ECO:0000256" key="2">
    <source>
        <dbReference type="SAM" id="Phobius"/>
    </source>
</evidence>
<dbReference type="RefSeq" id="WP_084208465.1">
    <property type="nucleotide sequence ID" value="NZ_BJOH01000003.1"/>
</dbReference>
<comment type="caution">
    <text evidence="3">The sequence shown here is derived from an EMBL/GenBank/DDBJ whole genome shotgun (WGS) entry which is preliminary data.</text>
</comment>
<dbReference type="EMBL" id="JBAKAP010000003">
    <property type="protein sequence ID" value="MEL0616050.1"/>
    <property type="molecule type" value="Genomic_DNA"/>
</dbReference>
<reference evidence="3 4" key="1">
    <citation type="submission" date="2024-02" db="EMBL/GenBank/DDBJ databases">
        <title>Bacteria isolated from the canopy kelp, Nereocystis luetkeana.</title>
        <authorList>
            <person name="Pfister C.A."/>
            <person name="Younker I.T."/>
            <person name="Light S.H."/>
        </authorList>
    </citation>
    <scope>NUCLEOTIDE SEQUENCE [LARGE SCALE GENOMIC DNA]</scope>
    <source>
        <strain evidence="3 4">TI.5.07</strain>
    </source>
</reference>
<keyword evidence="2" id="KW-0812">Transmembrane</keyword>